<gene>
    <name evidence="1" type="ORF">PACLA_8A034062</name>
</gene>
<dbReference type="EMBL" id="CACRXK020003818">
    <property type="protein sequence ID" value="CAB4000359.1"/>
    <property type="molecule type" value="Genomic_DNA"/>
</dbReference>
<reference evidence="1" key="1">
    <citation type="submission" date="2020-04" db="EMBL/GenBank/DDBJ databases">
        <authorList>
            <person name="Alioto T."/>
            <person name="Alioto T."/>
            <person name="Gomez Garrido J."/>
        </authorList>
    </citation>
    <scope>NUCLEOTIDE SEQUENCE</scope>
    <source>
        <strain evidence="1">A484AB</strain>
    </source>
</reference>
<comment type="caution">
    <text evidence="1">The sequence shown here is derived from an EMBL/GenBank/DDBJ whole genome shotgun (WGS) entry which is preliminary data.</text>
</comment>
<dbReference type="AlphaFoldDB" id="A0A6S7H7T4"/>
<name>A0A6S7H7T4_PARCT</name>
<organism evidence="1 2">
    <name type="scientific">Paramuricea clavata</name>
    <name type="common">Red gorgonian</name>
    <name type="synonym">Violescent sea-whip</name>
    <dbReference type="NCBI Taxonomy" id="317549"/>
    <lineage>
        <taxon>Eukaryota</taxon>
        <taxon>Metazoa</taxon>
        <taxon>Cnidaria</taxon>
        <taxon>Anthozoa</taxon>
        <taxon>Octocorallia</taxon>
        <taxon>Malacalcyonacea</taxon>
        <taxon>Plexauridae</taxon>
        <taxon>Paramuricea</taxon>
    </lineage>
</organism>
<dbReference type="Proteomes" id="UP001152795">
    <property type="component" value="Unassembled WGS sequence"/>
</dbReference>
<evidence type="ECO:0000313" key="2">
    <source>
        <dbReference type="Proteomes" id="UP001152795"/>
    </source>
</evidence>
<accession>A0A6S7H7T4</accession>
<protein>
    <submittedName>
        <fullName evidence="1">Uncharacterized protein</fullName>
    </submittedName>
</protein>
<dbReference type="OrthoDB" id="8192384at2759"/>
<evidence type="ECO:0000313" key="1">
    <source>
        <dbReference type="EMBL" id="CAB4000359.1"/>
    </source>
</evidence>
<sequence length="655" mass="74119">MSSICGPQEGTVSEVKVGRIVSSIWGNKVVKMKSSSLTGSGYRHLQMRQIKLKDIEEIVGFNETTVDDIRVLGRKFQNWIVDLSSREKGVISFLRLSNTGEADVDVEGCRVFPGITISLYPTVNIVIRTHGDAVPIEVVESSSEKIIVLLHTIERALRHVNATCLCLGQNLPDHNNDYTKSVDIAVSGSRFVCIKSSSAVSTSIISNSCLLLIPSGSSACEACQYAYKLCMNRKCKRSERAELANSISELEESIKVTLPISNAKEKPTSCNQNLAGNEANIEMLSFEKCDNDDLLQITEEIGLKNNIPEDMKLLWDMQMKQLASKSANGHRWHPRYYKNAVNQEAGWNQEVINWCQSEAKRHQLKPADYWGGLVLDEMKIQHNIKKLRNNLEKSSASGSARCLKNGDDHIFWRFWKDTYLWDQSQHSCPIHEKLKEDHFQLTPSSRMRNNLAEDVLDKKMLFLMKAYKNHLECSENQEHASRLNGSIMFLQHTSFMVEFFSSKQAIYDSNDTRLQSLISTLSYFSKWKASVLKSDEFVSFKLWFDLQAMILGMISLVKIKLLQFPGSIIKPAVINQDVVENHFCQLRAANGQNENPTYLLTQATQNSIVFGQRTVSKKCNTGTAENSSFTELPKKKLFSAKNKCKNQKSKIRLTL</sequence>
<keyword evidence="2" id="KW-1185">Reference proteome</keyword>
<proteinExistence type="predicted"/>